<protein>
    <recommendedName>
        <fullName evidence="2">Tetratricopeptide repeat protein 38</fullName>
    </recommendedName>
</protein>
<name>A0A512NHJ4_9HYPH</name>
<reference evidence="5 6" key="1">
    <citation type="submission" date="2019-07" db="EMBL/GenBank/DDBJ databases">
        <title>Whole genome shotgun sequence of Reyranella soli NBRC 108950.</title>
        <authorList>
            <person name="Hosoyama A."/>
            <person name="Uohara A."/>
            <person name="Ohji S."/>
            <person name="Ichikawa N."/>
        </authorList>
    </citation>
    <scope>NUCLEOTIDE SEQUENCE [LARGE SCALE GENOMIC DNA]</scope>
    <source>
        <strain evidence="5 6">NBRC 108950</strain>
    </source>
</reference>
<dbReference type="Proteomes" id="UP000321058">
    <property type="component" value="Unassembled WGS sequence"/>
</dbReference>
<comment type="caution">
    <text evidence="5">The sequence shown here is derived from an EMBL/GenBank/DDBJ whole genome shotgun (WGS) entry which is preliminary data.</text>
</comment>
<dbReference type="CDD" id="cd05804">
    <property type="entry name" value="StaR_like"/>
    <property type="match status" value="1"/>
</dbReference>
<keyword evidence="4" id="KW-0802">TPR repeat</keyword>
<evidence type="ECO:0000313" key="5">
    <source>
        <dbReference type="EMBL" id="GEP58443.1"/>
    </source>
</evidence>
<dbReference type="PANTHER" id="PTHR16263:SF4">
    <property type="entry name" value="TETRATRICOPEPTIDE REPEAT PROTEIN 38"/>
    <property type="match status" value="1"/>
</dbReference>
<proteinExistence type="inferred from homology"/>
<keyword evidence="3" id="KW-0677">Repeat</keyword>
<dbReference type="AlphaFoldDB" id="A0A512NHJ4"/>
<accession>A0A512NHJ4</accession>
<sequence length="431" mass="46434">MLVDRYGLPLSTSSAAARDAYIAGVDCLLSAAHGDQAHLERAVANDPDFALAHAALARARFLMANISGARQSAARARELAPKVTPREQSHIDALCLAIEGNPVGAFAATRAHLAEHPRDAMVASPATGVFGLIGFSGRQGREPEQVEFLDALKPHLANDWWFQAVYAFALEEHGRLDEALELIERSMATNPKNAHGAHIKAHVLYEMGEDRTALDYLDAWLPTYEREGLMHCHISWHVALFALMLGNTERAWQVYQAQVHPGGAWGPALNVATDAPAFLWRAELAGYGRKPALWNEVHAYGQKSFPKPGIAFVDVHRALASVAAGDREGIAAYVAELEQRAASGRSPAGDVVPRLANGLSAYGDGDWAKAIAILEPALAETVRIGGSRAQRDLIENTLLAAYLKAGRETDARKLLAAHTDRRPSVPVAGLS</sequence>
<comment type="similarity">
    <text evidence="1">Belongs to the TTC38 family.</text>
</comment>
<dbReference type="OrthoDB" id="9815900at2"/>
<evidence type="ECO:0000313" key="6">
    <source>
        <dbReference type="Proteomes" id="UP000321058"/>
    </source>
</evidence>
<dbReference type="Gene3D" id="1.25.40.10">
    <property type="entry name" value="Tetratricopeptide repeat domain"/>
    <property type="match status" value="1"/>
</dbReference>
<dbReference type="SUPFAM" id="SSF48452">
    <property type="entry name" value="TPR-like"/>
    <property type="match status" value="1"/>
</dbReference>
<gene>
    <name evidence="5" type="ORF">RSO01_56090</name>
</gene>
<evidence type="ECO:0000256" key="1">
    <source>
        <dbReference type="ARBA" id="ARBA00005857"/>
    </source>
</evidence>
<evidence type="ECO:0000256" key="2">
    <source>
        <dbReference type="ARBA" id="ARBA00019992"/>
    </source>
</evidence>
<evidence type="ECO:0000256" key="3">
    <source>
        <dbReference type="ARBA" id="ARBA00022737"/>
    </source>
</evidence>
<keyword evidence="6" id="KW-1185">Reference proteome</keyword>
<dbReference type="RefSeq" id="WP_147153682.1">
    <property type="nucleotide sequence ID" value="NZ_BKAJ01000100.1"/>
</dbReference>
<dbReference type="InterPro" id="IPR011990">
    <property type="entry name" value="TPR-like_helical_dom_sf"/>
</dbReference>
<dbReference type="InterPro" id="IPR033891">
    <property type="entry name" value="TTC38"/>
</dbReference>
<evidence type="ECO:0000256" key="4">
    <source>
        <dbReference type="ARBA" id="ARBA00022803"/>
    </source>
</evidence>
<dbReference type="PANTHER" id="PTHR16263">
    <property type="entry name" value="TETRATRICOPEPTIDE REPEAT PROTEIN 38"/>
    <property type="match status" value="1"/>
</dbReference>
<dbReference type="EMBL" id="BKAJ01000100">
    <property type="protein sequence ID" value="GEP58443.1"/>
    <property type="molecule type" value="Genomic_DNA"/>
</dbReference>
<organism evidence="5 6">
    <name type="scientific">Reyranella soli</name>
    <dbReference type="NCBI Taxonomy" id="1230389"/>
    <lineage>
        <taxon>Bacteria</taxon>
        <taxon>Pseudomonadati</taxon>
        <taxon>Pseudomonadota</taxon>
        <taxon>Alphaproteobacteria</taxon>
        <taxon>Hyphomicrobiales</taxon>
        <taxon>Reyranellaceae</taxon>
        <taxon>Reyranella</taxon>
    </lineage>
</organism>